<sequence length="324" mass="34323">MASHFSSTNTVQASASSKTSVELDYIVVVLRQDQLRSLACDSVQLPASSAAPDGPDVPVAVPHNVVTLDQHHACVLLHRSQLYLVEGASMSVVSPKDLHPSLRATAPARRPGVKTACVNCRKVAKRCDPGRPCARCKRMDLGDSCTDAPSKRGQVVRESCTALVRDHPQTLESSVVRASAASTSASNSVSNPRSTTDLFNEGLYTNSGSPNGAFQHQEPDIAGPSNSRHGALDRGGWMDEAAGWQAQALTTYAQPMTHAAPSAIGQLIPDSYPMSAEMLPPIQVPSNLAYNGYAVGEPSDAFQSSQISEGPIAGHPFYGAHRGW</sequence>
<dbReference type="PANTHER" id="PTHR31986:SF7">
    <property type="entry name" value="REGULATOR OF DRUG SENSITIVITY 2"/>
    <property type="match status" value="1"/>
</dbReference>
<name>R7SLS3_DICSQ</name>
<organism evidence="3 4">
    <name type="scientific">Dichomitus squalens (strain LYAD-421)</name>
    <name type="common">Western red white-rot fungus</name>
    <dbReference type="NCBI Taxonomy" id="732165"/>
    <lineage>
        <taxon>Eukaryota</taxon>
        <taxon>Fungi</taxon>
        <taxon>Dikarya</taxon>
        <taxon>Basidiomycota</taxon>
        <taxon>Agaricomycotina</taxon>
        <taxon>Agaricomycetes</taxon>
        <taxon>Polyporales</taxon>
        <taxon>Polyporaceae</taxon>
        <taxon>Dichomitus</taxon>
    </lineage>
</organism>
<dbReference type="InterPro" id="IPR036864">
    <property type="entry name" value="Zn2-C6_fun-type_DNA-bd_sf"/>
</dbReference>
<dbReference type="SMART" id="SM00066">
    <property type="entry name" value="GAL4"/>
    <property type="match status" value="1"/>
</dbReference>
<dbReference type="GeneID" id="18839973"/>
<proteinExistence type="predicted"/>
<dbReference type="SUPFAM" id="SSF57701">
    <property type="entry name" value="Zn2/Cys6 DNA-binding domain"/>
    <property type="match status" value="1"/>
</dbReference>
<evidence type="ECO:0000256" key="1">
    <source>
        <dbReference type="SAM" id="MobiDB-lite"/>
    </source>
</evidence>
<dbReference type="GO" id="GO:0008270">
    <property type="term" value="F:zinc ion binding"/>
    <property type="evidence" value="ECO:0007669"/>
    <property type="project" value="InterPro"/>
</dbReference>
<dbReference type="Pfam" id="PF00172">
    <property type="entry name" value="Zn_clus"/>
    <property type="match status" value="1"/>
</dbReference>
<feature type="compositionally biased region" description="Polar residues" evidence="1">
    <location>
        <begin position="203"/>
        <end position="214"/>
    </location>
</feature>
<evidence type="ECO:0000313" key="4">
    <source>
        <dbReference type="Proteomes" id="UP000053319"/>
    </source>
</evidence>
<feature type="region of interest" description="Disordered" evidence="1">
    <location>
        <begin position="171"/>
        <end position="235"/>
    </location>
</feature>
<dbReference type="RefSeq" id="XP_007370488.1">
    <property type="nucleotide sequence ID" value="XM_007370426.1"/>
</dbReference>
<reference evidence="3 4" key="1">
    <citation type="journal article" date="2012" name="Science">
        <title>The Paleozoic origin of enzymatic lignin decomposition reconstructed from 31 fungal genomes.</title>
        <authorList>
            <person name="Floudas D."/>
            <person name="Binder M."/>
            <person name="Riley R."/>
            <person name="Barry K."/>
            <person name="Blanchette R.A."/>
            <person name="Henrissat B."/>
            <person name="Martinez A.T."/>
            <person name="Otillar R."/>
            <person name="Spatafora J.W."/>
            <person name="Yadav J.S."/>
            <person name="Aerts A."/>
            <person name="Benoit I."/>
            <person name="Boyd A."/>
            <person name="Carlson A."/>
            <person name="Copeland A."/>
            <person name="Coutinho P.M."/>
            <person name="de Vries R.P."/>
            <person name="Ferreira P."/>
            <person name="Findley K."/>
            <person name="Foster B."/>
            <person name="Gaskell J."/>
            <person name="Glotzer D."/>
            <person name="Gorecki P."/>
            <person name="Heitman J."/>
            <person name="Hesse C."/>
            <person name="Hori C."/>
            <person name="Igarashi K."/>
            <person name="Jurgens J.A."/>
            <person name="Kallen N."/>
            <person name="Kersten P."/>
            <person name="Kohler A."/>
            <person name="Kuees U."/>
            <person name="Kumar T.K.A."/>
            <person name="Kuo A."/>
            <person name="LaButti K."/>
            <person name="Larrondo L.F."/>
            <person name="Lindquist E."/>
            <person name="Ling A."/>
            <person name="Lombard V."/>
            <person name="Lucas S."/>
            <person name="Lundell T."/>
            <person name="Martin R."/>
            <person name="McLaughlin D.J."/>
            <person name="Morgenstern I."/>
            <person name="Morin E."/>
            <person name="Murat C."/>
            <person name="Nagy L.G."/>
            <person name="Nolan M."/>
            <person name="Ohm R.A."/>
            <person name="Patyshakuliyeva A."/>
            <person name="Rokas A."/>
            <person name="Ruiz-Duenas F.J."/>
            <person name="Sabat G."/>
            <person name="Salamov A."/>
            <person name="Samejima M."/>
            <person name="Schmutz J."/>
            <person name="Slot J.C."/>
            <person name="St John F."/>
            <person name="Stenlid J."/>
            <person name="Sun H."/>
            <person name="Sun S."/>
            <person name="Syed K."/>
            <person name="Tsang A."/>
            <person name="Wiebenga A."/>
            <person name="Young D."/>
            <person name="Pisabarro A."/>
            <person name="Eastwood D.C."/>
            <person name="Martin F."/>
            <person name="Cullen D."/>
            <person name="Grigoriev I.V."/>
            <person name="Hibbett D.S."/>
        </authorList>
    </citation>
    <scope>NUCLEOTIDE SEQUENCE [LARGE SCALE GENOMIC DNA]</scope>
    <source>
        <strain evidence="3 4">LYAD-421 SS1</strain>
    </source>
</reference>
<protein>
    <recommendedName>
        <fullName evidence="2">Zn(2)-C6 fungal-type domain-containing protein</fullName>
    </recommendedName>
</protein>
<dbReference type="InterPro" id="IPR001138">
    <property type="entry name" value="Zn2Cys6_DnaBD"/>
</dbReference>
<dbReference type="EMBL" id="JH719463">
    <property type="protein sequence ID" value="EJF56808.1"/>
    <property type="molecule type" value="Genomic_DNA"/>
</dbReference>
<gene>
    <name evidence="3" type="ORF">DICSQDRAFT_174579</name>
</gene>
<feature type="compositionally biased region" description="Low complexity" evidence="1">
    <location>
        <begin position="173"/>
        <end position="195"/>
    </location>
</feature>
<dbReference type="GO" id="GO:0000981">
    <property type="term" value="F:DNA-binding transcription factor activity, RNA polymerase II-specific"/>
    <property type="evidence" value="ECO:0007669"/>
    <property type="project" value="InterPro"/>
</dbReference>
<dbReference type="KEGG" id="dsq:DICSQDRAFT_174579"/>
<dbReference type="PANTHER" id="PTHR31986">
    <property type="entry name" value="REGULATOR OF DRUG SENSITIVITY 2"/>
    <property type="match status" value="1"/>
</dbReference>
<dbReference type="HOGENOM" id="CLU_857949_0_0_1"/>
<dbReference type="PROSITE" id="PS50048">
    <property type="entry name" value="ZN2_CY6_FUNGAL_2"/>
    <property type="match status" value="1"/>
</dbReference>
<evidence type="ECO:0000313" key="3">
    <source>
        <dbReference type="EMBL" id="EJF56808.1"/>
    </source>
</evidence>
<dbReference type="Proteomes" id="UP000053319">
    <property type="component" value="Unassembled WGS sequence"/>
</dbReference>
<dbReference type="AlphaFoldDB" id="R7SLS3"/>
<feature type="domain" description="Zn(2)-C6 fungal-type" evidence="2">
    <location>
        <begin position="116"/>
        <end position="147"/>
    </location>
</feature>
<accession>R7SLS3</accession>
<dbReference type="CDD" id="cd00067">
    <property type="entry name" value="GAL4"/>
    <property type="match status" value="1"/>
</dbReference>
<evidence type="ECO:0000259" key="2">
    <source>
        <dbReference type="PROSITE" id="PS50048"/>
    </source>
</evidence>
<dbReference type="InterPro" id="IPR053045">
    <property type="entry name" value="Zinc_cluster_trans_reg"/>
</dbReference>